<dbReference type="GeneID" id="116955424"/>
<dbReference type="Gene3D" id="1.10.533.10">
    <property type="entry name" value="Death Domain, Fas"/>
    <property type="match status" value="1"/>
</dbReference>
<proteinExistence type="predicted"/>
<keyword evidence="3" id="KW-1185">Reference proteome</keyword>
<dbReference type="PROSITE" id="PS50209">
    <property type="entry name" value="CARD"/>
    <property type="match status" value="1"/>
</dbReference>
<name>A0AAJ7U9T0_PETMA</name>
<evidence type="ECO:0000259" key="2">
    <source>
        <dbReference type="PROSITE" id="PS50209"/>
    </source>
</evidence>
<organism evidence="3 4">
    <name type="scientific">Petromyzon marinus</name>
    <name type="common">Sea lamprey</name>
    <dbReference type="NCBI Taxonomy" id="7757"/>
    <lineage>
        <taxon>Eukaryota</taxon>
        <taxon>Metazoa</taxon>
        <taxon>Chordata</taxon>
        <taxon>Craniata</taxon>
        <taxon>Vertebrata</taxon>
        <taxon>Cyclostomata</taxon>
        <taxon>Hyperoartia</taxon>
        <taxon>Petromyzontiformes</taxon>
        <taxon>Petromyzontidae</taxon>
        <taxon>Petromyzon</taxon>
    </lineage>
</organism>
<accession>A0AAJ7U9T0</accession>
<evidence type="ECO:0000313" key="3">
    <source>
        <dbReference type="Proteomes" id="UP001318040"/>
    </source>
</evidence>
<dbReference type="GO" id="GO:0042981">
    <property type="term" value="P:regulation of apoptotic process"/>
    <property type="evidence" value="ECO:0007669"/>
    <property type="project" value="InterPro"/>
</dbReference>
<evidence type="ECO:0000313" key="4">
    <source>
        <dbReference type="RefSeq" id="XP_032832390.1"/>
    </source>
</evidence>
<dbReference type="InterPro" id="IPR011029">
    <property type="entry name" value="DEATH-like_dom_sf"/>
</dbReference>
<dbReference type="RefSeq" id="XP_032832390.1">
    <property type="nucleotide sequence ID" value="XM_032976499.1"/>
</dbReference>
<dbReference type="Proteomes" id="UP001318040">
    <property type="component" value="Chromosome 59"/>
</dbReference>
<dbReference type="KEGG" id="pmrn:116955424"/>
<dbReference type="CDD" id="cd01671">
    <property type="entry name" value="CARD"/>
    <property type="match status" value="1"/>
</dbReference>
<feature type="region of interest" description="Disordered" evidence="1">
    <location>
        <begin position="130"/>
        <end position="151"/>
    </location>
</feature>
<gene>
    <name evidence="4" type="primary">LOC116955424</name>
</gene>
<feature type="domain" description="CARD" evidence="2">
    <location>
        <begin position="21"/>
        <end position="88"/>
    </location>
</feature>
<evidence type="ECO:0000256" key="1">
    <source>
        <dbReference type="SAM" id="MobiDB-lite"/>
    </source>
</evidence>
<sequence length="256" mass="28362">MPTVAVTRLRIVMSSMGPATQLITENRVDLQDILTTRVNNVLDHSHQQQVLNHSDCLTIRSTPCPVTQVRHLIDLIIGLGEVTCTKFLLKVLVPLRSDLPRLNEWMSVKAAELARLDATVNRVGALDPIGVSPGKQPAHGSSAGNGPRPLTHSISTEELFQKIRREMPTLVEALQGNLMPLLNEFLASNILTIAEIGEMTAKSSSQGGYVAASHLILRLLQKDHRISVPVWEALWKTRSTYQRLHNLLQDVFPDRA</sequence>
<dbReference type="SUPFAM" id="SSF47986">
    <property type="entry name" value="DEATH domain"/>
    <property type="match status" value="1"/>
</dbReference>
<reference evidence="4" key="1">
    <citation type="submission" date="2025-08" db="UniProtKB">
        <authorList>
            <consortium name="RefSeq"/>
        </authorList>
    </citation>
    <scope>IDENTIFICATION</scope>
    <source>
        <tissue evidence="4">Sperm</tissue>
    </source>
</reference>
<protein>
    <submittedName>
        <fullName evidence="4">Uncharacterized protein LOC116955424 isoform X1</fullName>
    </submittedName>
</protein>
<dbReference type="InterPro" id="IPR001315">
    <property type="entry name" value="CARD"/>
</dbReference>
<dbReference type="AlphaFoldDB" id="A0AAJ7U9T0"/>
<dbReference type="Pfam" id="PF00619">
    <property type="entry name" value="CARD"/>
    <property type="match status" value="1"/>
</dbReference>